<dbReference type="EMBL" id="AP021025">
    <property type="protein sequence ID" value="BBN69004.1"/>
    <property type="molecule type" value="Genomic_DNA"/>
</dbReference>
<feature type="non-terminal residue" evidence="1">
    <location>
        <position position="35"/>
    </location>
</feature>
<evidence type="ECO:0000313" key="1">
    <source>
        <dbReference type="EMBL" id="BBN69004.1"/>
    </source>
</evidence>
<proteinExistence type="predicted"/>
<gene>
    <name evidence="1" type="ORF">Prudu_688S000100</name>
</gene>
<protein>
    <submittedName>
        <fullName evidence="1">Ubiquitin-conjugating enzyme 32</fullName>
    </submittedName>
</protein>
<reference evidence="1" key="1">
    <citation type="journal article" date="2019" name="Science">
        <title>Mutation of a bHLH transcription factor allowed almond domestication.</title>
        <authorList>
            <person name="Sanchez-Perez R."/>
            <person name="Pavan S."/>
            <person name="Mazzeo R."/>
            <person name="Moldovan C."/>
            <person name="Aiese Cigliano R."/>
            <person name="Del Cueto J."/>
            <person name="Ricciardi F."/>
            <person name="Lotti C."/>
            <person name="Ricciardi L."/>
            <person name="Dicenta F."/>
            <person name="Lopez-Marques R.L."/>
            <person name="Lindberg Moller B."/>
        </authorList>
    </citation>
    <scope>NUCLEOTIDE SEQUENCE</scope>
</reference>
<name>A0A5H2XPY9_PRUDU</name>
<accession>A0A5H2XPY9</accession>
<organism evidence="1">
    <name type="scientific">Prunus dulcis</name>
    <name type="common">Almond</name>
    <name type="synonym">Amygdalus dulcis</name>
    <dbReference type="NCBI Taxonomy" id="3755"/>
    <lineage>
        <taxon>Eukaryota</taxon>
        <taxon>Viridiplantae</taxon>
        <taxon>Streptophyta</taxon>
        <taxon>Embryophyta</taxon>
        <taxon>Tracheophyta</taxon>
        <taxon>Spermatophyta</taxon>
        <taxon>Magnoliopsida</taxon>
        <taxon>eudicotyledons</taxon>
        <taxon>Gunneridae</taxon>
        <taxon>Pentapetalae</taxon>
        <taxon>rosids</taxon>
        <taxon>fabids</taxon>
        <taxon>Rosales</taxon>
        <taxon>Rosaceae</taxon>
        <taxon>Amygdaloideae</taxon>
        <taxon>Amygdaleae</taxon>
        <taxon>Prunus</taxon>
    </lineage>
</organism>
<dbReference type="AlphaFoldDB" id="A0A5H2XPY9"/>
<sequence length="35" mass="4115">MLSKVPLFLQTGEGYSDEFPKSSRQTHPILDWEYN</sequence>